<dbReference type="AlphaFoldDB" id="A0A4Y9QKS9"/>
<dbReference type="RefSeq" id="WP_135077025.1">
    <property type="nucleotide sequence ID" value="NZ_SPSB01000006.1"/>
</dbReference>
<keyword evidence="3" id="KW-1185">Reference proteome</keyword>
<protein>
    <recommendedName>
        <fullName evidence="4">SH3 domain-containing protein</fullName>
    </recommendedName>
</protein>
<dbReference type="EMBL" id="SPSB01000006">
    <property type="protein sequence ID" value="TFV92192.1"/>
    <property type="molecule type" value="Genomic_DNA"/>
</dbReference>
<gene>
    <name evidence="2" type="ORF">E4S40_16810</name>
</gene>
<name>A0A4Y9QKS9_9BACT</name>
<dbReference type="Gene3D" id="2.30.30.40">
    <property type="entry name" value="SH3 Domains"/>
    <property type="match status" value="1"/>
</dbReference>
<comment type="caution">
    <text evidence="2">The sequence shown here is derived from an EMBL/GenBank/DDBJ whole genome shotgun (WGS) entry which is preliminary data.</text>
</comment>
<sequence length="241" mass="27829">MQNDKSIFLVKVSLFFIFLLQVTCNQVFANDLIKADSLFENRSYKEAMEIYVPNYQNGLFSPAMLLKMAFIAEGMGDKEQATLYLGKYYDLNPNPQIIEKIKNLTGQTSLSGYEVSDRDRFILFLVEYKEPILLVLSALLLISLGMTIWTKWKKNTSTSYWPVVSLVFVIFLVNNFLVEPRSGLVTHSPSYIVSKPTAGGDLLEQIEPGHRLKIRSSKDIWYEIEWKNRVAYIRKDQVTRM</sequence>
<evidence type="ECO:0008006" key="4">
    <source>
        <dbReference type="Google" id="ProtNLM"/>
    </source>
</evidence>
<keyword evidence="1" id="KW-1133">Transmembrane helix</keyword>
<feature type="transmembrane region" description="Helical" evidence="1">
    <location>
        <begin position="132"/>
        <end position="152"/>
    </location>
</feature>
<accession>A0A4Y9QKS9</accession>
<keyword evidence="1" id="KW-0472">Membrane</keyword>
<keyword evidence="1" id="KW-0812">Transmembrane</keyword>
<dbReference type="OrthoDB" id="977366at2"/>
<evidence type="ECO:0000313" key="3">
    <source>
        <dbReference type="Proteomes" id="UP000297647"/>
    </source>
</evidence>
<evidence type="ECO:0000256" key="1">
    <source>
        <dbReference type="SAM" id="Phobius"/>
    </source>
</evidence>
<feature type="transmembrane region" description="Helical" evidence="1">
    <location>
        <begin position="159"/>
        <end position="178"/>
    </location>
</feature>
<reference evidence="2 3" key="1">
    <citation type="submission" date="2019-03" db="EMBL/GenBank/DDBJ databases">
        <title>Algoriphagus sp. nov, a new strain isolated from root system soil of mangrove plant Kandelia.</title>
        <authorList>
            <person name="Yin Q."/>
            <person name="Wang K."/>
            <person name="Song Z."/>
        </authorList>
    </citation>
    <scope>NUCLEOTIDE SEQUENCE [LARGE SCALE GENOMIC DNA]</scope>
    <source>
        <strain evidence="2 3">XY-J91</strain>
    </source>
</reference>
<evidence type="ECO:0000313" key="2">
    <source>
        <dbReference type="EMBL" id="TFV92192.1"/>
    </source>
</evidence>
<organism evidence="2 3">
    <name type="scientific">Algoriphagus kandeliae</name>
    <dbReference type="NCBI Taxonomy" id="2562278"/>
    <lineage>
        <taxon>Bacteria</taxon>
        <taxon>Pseudomonadati</taxon>
        <taxon>Bacteroidota</taxon>
        <taxon>Cytophagia</taxon>
        <taxon>Cytophagales</taxon>
        <taxon>Cyclobacteriaceae</taxon>
        <taxon>Algoriphagus</taxon>
    </lineage>
</organism>
<proteinExistence type="predicted"/>
<dbReference type="Proteomes" id="UP000297647">
    <property type="component" value="Unassembled WGS sequence"/>
</dbReference>